<evidence type="ECO:0000256" key="7">
    <source>
        <dbReference type="ARBA" id="ARBA00022989"/>
    </source>
</evidence>
<keyword evidence="7 11" id="KW-1133">Transmembrane helix</keyword>
<dbReference type="Pfam" id="PF07963">
    <property type="entry name" value="N_methyl"/>
    <property type="match status" value="1"/>
</dbReference>
<dbReference type="InterPro" id="IPR022346">
    <property type="entry name" value="T2SS_GspH"/>
</dbReference>
<evidence type="ECO:0000256" key="3">
    <source>
        <dbReference type="ARBA" id="ARBA00022475"/>
    </source>
</evidence>
<evidence type="ECO:0000256" key="6">
    <source>
        <dbReference type="ARBA" id="ARBA00022692"/>
    </source>
</evidence>
<evidence type="ECO:0000259" key="12">
    <source>
        <dbReference type="Pfam" id="PF12019"/>
    </source>
</evidence>
<dbReference type="InterPro" id="IPR045584">
    <property type="entry name" value="Pilin-like"/>
</dbReference>
<comment type="caution">
    <text evidence="13">The sequence shown here is derived from an EMBL/GenBank/DDBJ whole genome shotgun (WGS) entry which is preliminary data.</text>
</comment>
<dbReference type="AlphaFoldDB" id="A0A444J9I5"/>
<reference evidence="13 14" key="1">
    <citation type="submission" date="2017-01" db="EMBL/GenBank/DDBJ databases">
        <title>The cable genome- insights into the physiology and evolution of filamentous bacteria capable of sulfide oxidation via long distance electron transfer.</title>
        <authorList>
            <person name="Schreiber L."/>
            <person name="Bjerg J.T."/>
            <person name="Boggild A."/>
            <person name="Van De Vossenberg J."/>
            <person name="Meysman F."/>
            <person name="Nielsen L.P."/>
            <person name="Schramm A."/>
            <person name="Kjeldsen K.U."/>
        </authorList>
    </citation>
    <scope>NUCLEOTIDE SEQUENCE [LARGE SCALE GENOMIC DNA]</scope>
    <source>
        <strain evidence="13">A1</strain>
    </source>
</reference>
<protein>
    <recommendedName>
        <fullName evidence="2">Type II secretion system protein H</fullName>
    </recommendedName>
    <alternativeName>
        <fullName evidence="10">General secretion pathway protein H</fullName>
    </alternativeName>
</protein>
<dbReference type="Proteomes" id="UP000288086">
    <property type="component" value="Unassembled WGS sequence"/>
</dbReference>
<evidence type="ECO:0000256" key="8">
    <source>
        <dbReference type="ARBA" id="ARBA00023136"/>
    </source>
</evidence>
<keyword evidence="6 11" id="KW-0812">Transmembrane</keyword>
<evidence type="ECO:0000256" key="10">
    <source>
        <dbReference type="ARBA" id="ARBA00030775"/>
    </source>
</evidence>
<evidence type="ECO:0000256" key="5">
    <source>
        <dbReference type="ARBA" id="ARBA00022519"/>
    </source>
</evidence>
<evidence type="ECO:0000313" key="14">
    <source>
        <dbReference type="Proteomes" id="UP000288086"/>
    </source>
</evidence>
<keyword evidence="8 11" id="KW-0472">Membrane</keyword>
<evidence type="ECO:0000313" key="13">
    <source>
        <dbReference type="EMBL" id="RWX49751.1"/>
    </source>
</evidence>
<dbReference type="Gene3D" id="3.30.700.10">
    <property type="entry name" value="Glycoprotein, Type 4 Pilin"/>
    <property type="match status" value="1"/>
</dbReference>
<comment type="similarity">
    <text evidence="9">Belongs to the GSP H family.</text>
</comment>
<dbReference type="Pfam" id="PF12019">
    <property type="entry name" value="GspH"/>
    <property type="match status" value="1"/>
</dbReference>
<comment type="subcellular location">
    <subcellularLocation>
        <location evidence="1">Cell inner membrane</location>
        <topology evidence="1">Single-pass membrane protein</topology>
    </subcellularLocation>
</comment>
<evidence type="ECO:0000256" key="11">
    <source>
        <dbReference type="SAM" id="Phobius"/>
    </source>
</evidence>
<evidence type="ECO:0000256" key="1">
    <source>
        <dbReference type="ARBA" id="ARBA00004377"/>
    </source>
</evidence>
<name>A0A444J9I5_9BACT</name>
<accession>A0A444J9I5</accession>
<feature type="domain" description="General secretion pathway GspH" evidence="12">
    <location>
        <begin position="48"/>
        <end position="175"/>
    </location>
</feature>
<dbReference type="GO" id="GO:0015628">
    <property type="term" value="P:protein secretion by the type II secretion system"/>
    <property type="evidence" value="ECO:0007669"/>
    <property type="project" value="InterPro"/>
</dbReference>
<dbReference type="EMBL" id="MTKP01000012">
    <property type="protein sequence ID" value="RWX49751.1"/>
    <property type="molecule type" value="Genomic_DNA"/>
</dbReference>
<evidence type="ECO:0000256" key="4">
    <source>
        <dbReference type="ARBA" id="ARBA00022481"/>
    </source>
</evidence>
<keyword evidence="4" id="KW-0488">Methylation</keyword>
<keyword evidence="5" id="KW-0997">Cell inner membrane</keyword>
<sequence length="188" mass="20484">MKRNKKISDSAGFTFPELMIVIAIIGVMAAIGLPGLLRGLPEKRLKHATRNLYADLQKARLLAVKENRTAANPANVIFDTVEGTYSYPEGDGTSVVNLVDLYGDVIYGCDVAFNAGIKNAWRLSTDDPDDTVPESGLTSNIINFTNLGGANSEDVYLQSMNDTTVCYAVTVSPLGVVKVLRYYDSVWR</sequence>
<proteinExistence type="inferred from homology"/>
<dbReference type="NCBIfam" id="TIGR02532">
    <property type="entry name" value="IV_pilin_GFxxxE"/>
    <property type="match status" value="1"/>
</dbReference>
<keyword evidence="14" id="KW-1185">Reference proteome</keyword>
<dbReference type="SUPFAM" id="SSF54523">
    <property type="entry name" value="Pili subunits"/>
    <property type="match status" value="1"/>
</dbReference>
<dbReference type="InterPro" id="IPR012902">
    <property type="entry name" value="N_methyl_site"/>
</dbReference>
<dbReference type="GO" id="GO:0015627">
    <property type="term" value="C:type II protein secretion system complex"/>
    <property type="evidence" value="ECO:0007669"/>
    <property type="project" value="InterPro"/>
</dbReference>
<feature type="transmembrane region" description="Helical" evidence="11">
    <location>
        <begin position="18"/>
        <end position="37"/>
    </location>
</feature>
<evidence type="ECO:0000256" key="2">
    <source>
        <dbReference type="ARBA" id="ARBA00021549"/>
    </source>
</evidence>
<gene>
    <name evidence="13" type="ORF">VT98_10124</name>
</gene>
<dbReference type="GO" id="GO:0005886">
    <property type="term" value="C:plasma membrane"/>
    <property type="evidence" value="ECO:0007669"/>
    <property type="project" value="UniProtKB-SubCell"/>
</dbReference>
<keyword evidence="3" id="KW-1003">Cell membrane</keyword>
<organism evidence="13 14">
    <name type="scientific">Candidatus Electrothrix communis</name>
    <dbReference type="NCBI Taxonomy" id="1859133"/>
    <lineage>
        <taxon>Bacteria</taxon>
        <taxon>Pseudomonadati</taxon>
        <taxon>Thermodesulfobacteriota</taxon>
        <taxon>Desulfobulbia</taxon>
        <taxon>Desulfobulbales</taxon>
        <taxon>Desulfobulbaceae</taxon>
        <taxon>Candidatus Electrothrix</taxon>
    </lineage>
</organism>
<evidence type="ECO:0000256" key="9">
    <source>
        <dbReference type="ARBA" id="ARBA00025772"/>
    </source>
</evidence>